<name>A0A1U9UYW2_CUPNE</name>
<reference evidence="2" key="1">
    <citation type="submission" date="2017-02" db="EMBL/GenBank/DDBJ databases">
        <title>Complete genome sequence of Cupriavidus necator strain NH9, a 3-chlorobenzoate degrader.</title>
        <authorList>
            <person name="Moriuchi R."/>
            <person name="Dohra H."/>
            <person name="Ogawa N."/>
        </authorList>
    </citation>
    <scope>NUCLEOTIDE SEQUENCE [LARGE SCALE GENOMIC DNA]</scope>
    <source>
        <strain evidence="2">NH9</strain>
    </source>
</reference>
<dbReference type="OrthoDB" id="8688459at2"/>
<sequence length="169" mass="19887">MSAYTNEQVAHLVEGSLDWETTFRMLSMPKDDSRFEQYLAALQAKVSFPDRIVLPLGPHMHIVQSARTKAWLIKCDCGHEFCDYRENWKLHASIYVRDTEEAMTEVYPRLMAPDTQWQVYREYYCPACGTMHDVEAPTPWYPVIHDFEPDIEAFYKEWVHLPVPERAPD</sequence>
<accession>A0A1U9UYW2</accession>
<gene>
    <name evidence="1" type="ORF">BJN34_28765</name>
</gene>
<dbReference type="Pfam" id="PF08882">
    <property type="entry name" value="Acetone_carb_G"/>
    <property type="match status" value="1"/>
</dbReference>
<dbReference type="KEGG" id="cuh:BJN34_28765"/>
<organism evidence="1 2">
    <name type="scientific">Cupriavidus necator</name>
    <name type="common">Alcaligenes eutrophus</name>
    <name type="synonym">Ralstonia eutropha</name>
    <dbReference type="NCBI Taxonomy" id="106590"/>
    <lineage>
        <taxon>Bacteria</taxon>
        <taxon>Pseudomonadati</taxon>
        <taxon>Pseudomonadota</taxon>
        <taxon>Betaproteobacteria</taxon>
        <taxon>Burkholderiales</taxon>
        <taxon>Burkholderiaceae</taxon>
        <taxon>Cupriavidus</taxon>
    </lineage>
</organism>
<dbReference type="PIRSF" id="PIRSF019217">
    <property type="entry name" value="Acetone_carboxlyase_gsu"/>
    <property type="match status" value="1"/>
</dbReference>
<dbReference type="AlphaFoldDB" id="A0A1U9UYW2"/>
<dbReference type="EMBL" id="CP017758">
    <property type="protein sequence ID" value="AQV97862.1"/>
    <property type="molecule type" value="Genomic_DNA"/>
</dbReference>
<dbReference type="RefSeq" id="WP_078200191.1">
    <property type="nucleotide sequence ID" value="NZ_CP017758.1"/>
</dbReference>
<dbReference type="InterPro" id="IPR016750">
    <property type="entry name" value="Aceto_COase_bsu/gsu"/>
</dbReference>
<proteinExistence type="predicted"/>
<evidence type="ECO:0000313" key="2">
    <source>
        <dbReference type="Proteomes" id="UP000189627"/>
    </source>
</evidence>
<protein>
    <submittedName>
        <fullName evidence="1">Acetone carboxylase subunit gamma</fullName>
    </submittedName>
</protein>
<dbReference type="Proteomes" id="UP000189627">
    <property type="component" value="Chromosome 2"/>
</dbReference>
<evidence type="ECO:0000313" key="1">
    <source>
        <dbReference type="EMBL" id="AQV97862.1"/>
    </source>
</evidence>